<dbReference type="InterPro" id="IPR058625">
    <property type="entry name" value="MdtA-like_BSH"/>
</dbReference>
<feature type="domain" description="YknX-like beta-barrel" evidence="5">
    <location>
        <begin position="227"/>
        <end position="302"/>
    </location>
</feature>
<comment type="similarity">
    <text evidence="1">Belongs to the membrane fusion protein (MFP) (TC 8.A.1) family.</text>
</comment>
<dbReference type="EMBL" id="SLWB01000005">
    <property type="protein sequence ID" value="TCN68965.1"/>
    <property type="molecule type" value="Genomic_DNA"/>
</dbReference>
<dbReference type="OrthoDB" id="9809068at2"/>
<organism evidence="6 7">
    <name type="scientific">Acetobacteroides hydrogenigenes</name>
    <dbReference type="NCBI Taxonomy" id="979970"/>
    <lineage>
        <taxon>Bacteria</taxon>
        <taxon>Pseudomonadati</taxon>
        <taxon>Bacteroidota</taxon>
        <taxon>Bacteroidia</taxon>
        <taxon>Bacteroidales</taxon>
        <taxon>Rikenellaceae</taxon>
        <taxon>Acetobacteroides</taxon>
    </lineage>
</organism>
<dbReference type="Gene3D" id="2.40.30.170">
    <property type="match status" value="1"/>
</dbReference>
<reference evidence="6 7" key="1">
    <citation type="submission" date="2019-03" db="EMBL/GenBank/DDBJ databases">
        <title>Genomic Encyclopedia of Archaeal and Bacterial Type Strains, Phase II (KMG-II): from individual species to whole genera.</title>
        <authorList>
            <person name="Goeker M."/>
        </authorList>
    </citation>
    <scope>NUCLEOTIDE SEQUENCE [LARGE SCALE GENOMIC DNA]</scope>
    <source>
        <strain evidence="6 7">RL-C</strain>
    </source>
</reference>
<dbReference type="Pfam" id="PF25917">
    <property type="entry name" value="BSH_RND"/>
    <property type="match status" value="1"/>
</dbReference>
<keyword evidence="3" id="KW-0812">Transmembrane</keyword>
<dbReference type="RefSeq" id="WP_131838978.1">
    <property type="nucleotide sequence ID" value="NZ_SLWB01000005.1"/>
</dbReference>
<name>A0A4R2EKP9_9BACT</name>
<evidence type="ECO:0000256" key="1">
    <source>
        <dbReference type="ARBA" id="ARBA00009477"/>
    </source>
</evidence>
<dbReference type="Proteomes" id="UP000294830">
    <property type="component" value="Unassembled WGS sequence"/>
</dbReference>
<dbReference type="SUPFAM" id="SSF111369">
    <property type="entry name" value="HlyD-like secretion proteins"/>
    <property type="match status" value="1"/>
</dbReference>
<gene>
    <name evidence="6" type="ORF">CLV25_105167</name>
</gene>
<feature type="coiled-coil region" evidence="2">
    <location>
        <begin position="103"/>
        <end position="130"/>
    </location>
</feature>
<dbReference type="Gene3D" id="2.40.420.20">
    <property type="match status" value="1"/>
</dbReference>
<dbReference type="InterPro" id="IPR006143">
    <property type="entry name" value="RND_pump_MFP"/>
</dbReference>
<dbReference type="GO" id="GO:0015562">
    <property type="term" value="F:efflux transmembrane transporter activity"/>
    <property type="evidence" value="ECO:0007669"/>
    <property type="project" value="TreeGrafter"/>
</dbReference>
<dbReference type="PANTHER" id="PTHR30469:SF33">
    <property type="entry name" value="SLR1207 PROTEIN"/>
    <property type="match status" value="1"/>
</dbReference>
<keyword evidence="7" id="KW-1185">Reference proteome</keyword>
<dbReference type="GO" id="GO:1990281">
    <property type="term" value="C:efflux pump complex"/>
    <property type="evidence" value="ECO:0007669"/>
    <property type="project" value="TreeGrafter"/>
</dbReference>
<keyword evidence="3" id="KW-1133">Transmembrane helix</keyword>
<accession>A0A4R2EKP9</accession>
<dbReference type="AlphaFoldDB" id="A0A4R2EKP9"/>
<keyword evidence="3" id="KW-0472">Membrane</keyword>
<evidence type="ECO:0000313" key="6">
    <source>
        <dbReference type="EMBL" id="TCN68965.1"/>
    </source>
</evidence>
<dbReference type="PANTHER" id="PTHR30469">
    <property type="entry name" value="MULTIDRUG RESISTANCE PROTEIN MDTA"/>
    <property type="match status" value="1"/>
</dbReference>
<evidence type="ECO:0000256" key="3">
    <source>
        <dbReference type="SAM" id="Phobius"/>
    </source>
</evidence>
<protein>
    <submittedName>
        <fullName evidence="6">HlyD family secretion protein</fullName>
    </submittedName>
</protein>
<dbReference type="Gene3D" id="1.10.287.470">
    <property type="entry name" value="Helix hairpin bin"/>
    <property type="match status" value="1"/>
</dbReference>
<evidence type="ECO:0000259" key="5">
    <source>
        <dbReference type="Pfam" id="PF25990"/>
    </source>
</evidence>
<keyword evidence="2" id="KW-0175">Coiled coil</keyword>
<comment type="caution">
    <text evidence="6">The sequence shown here is derived from an EMBL/GenBank/DDBJ whole genome shotgun (WGS) entry which is preliminary data.</text>
</comment>
<evidence type="ECO:0000259" key="4">
    <source>
        <dbReference type="Pfam" id="PF25917"/>
    </source>
</evidence>
<evidence type="ECO:0000256" key="2">
    <source>
        <dbReference type="SAM" id="Coils"/>
    </source>
</evidence>
<dbReference type="NCBIfam" id="TIGR01730">
    <property type="entry name" value="RND_mfp"/>
    <property type="match status" value="1"/>
</dbReference>
<proteinExistence type="inferred from homology"/>
<dbReference type="Pfam" id="PF25990">
    <property type="entry name" value="Beta-barrel_YknX"/>
    <property type="match status" value="1"/>
</dbReference>
<feature type="transmembrane region" description="Helical" evidence="3">
    <location>
        <begin position="6"/>
        <end position="23"/>
    </location>
</feature>
<sequence>MKKKKLTRYIIIGAVVLIIFLIVGKKAGWFGKDELQKVAIEKPADRRIVEYVSANGKIQPVTEVKISSDVSGEIVELPVKEGQRVKRGDLLFKVKPDMYISQRDRATAALNSAKTRISQAQVQLQKDEQAYRRNKTLFEQKVISKAEYETFEAAYNSSKNNLQAAQYDFQSAQAALKETNESLSKTTVYAPMDGIVSKLNVELGERVVGTMQMAGTEVMRIANLNQMEVYAEVNENDIVKVKLNDTALVEVDAYLGHKFKGIVTQIANTATSSATSTDQVINFEVRVLLLEDSYKSIMKAGMASPFRPGMSASVEIQTNSISKALTIPIQAVTNYIDTTKKIAQASKAKKNEEQSEDEEVKPIDEDDVLDRSGGEEVVYVYNAKQKSVKRVKVKTGIQDNTYIQILSGLTKKDEVVIAPFSAISRKLKDGTKVEVVPADKVFE</sequence>
<dbReference type="Gene3D" id="2.40.50.100">
    <property type="match status" value="1"/>
</dbReference>
<evidence type="ECO:0000313" key="7">
    <source>
        <dbReference type="Proteomes" id="UP000294830"/>
    </source>
</evidence>
<feature type="domain" description="Multidrug resistance protein MdtA-like barrel-sandwich hybrid" evidence="4">
    <location>
        <begin position="63"/>
        <end position="208"/>
    </location>
</feature>
<dbReference type="InterPro" id="IPR058636">
    <property type="entry name" value="Beta-barrel_YknX"/>
</dbReference>